<keyword evidence="2" id="KW-0436">Ligase</keyword>
<comment type="caution">
    <text evidence="2">The sequence shown here is derived from an EMBL/GenBank/DDBJ whole genome shotgun (WGS) entry which is preliminary data.</text>
</comment>
<feature type="transmembrane region" description="Helical" evidence="1">
    <location>
        <begin position="20"/>
        <end position="42"/>
    </location>
</feature>
<evidence type="ECO:0000313" key="2">
    <source>
        <dbReference type="EMBL" id="MDZ5661150.1"/>
    </source>
</evidence>
<feature type="transmembrane region" description="Helical" evidence="1">
    <location>
        <begin position="72"/>
        <end position="88"/>
    </location>
</feature>
<feature type="transmembrane region" description="Helical" evidence="1">
    <location>
        <begin position="329"/>
        <end position="349"/>
    </location>
</feature>
<dbReference type="EMBL" id="JAXQPW010000001">
    <property type="protein sequence ID" value="MDZ5661150.1"/>
    <property type="molecule type" value="Genomic_DNA"/>
</dbReference>
<feature type="transmembrane region" description="Helical" evidence="1">
    <location>
        <begin position="163"/>
        <end position="180"/>
    </location>
</feature>
<feature type="transmembrane region" description="Helical" evidence="1">
    <location>
        <begin position="365"/>
        <end position="392"/>
    </location>
</feature>
<keyword evidence="3" id="KW-1185">Reference proteome</keyword>
<dbReference type="RefSeq" id="WP_172267733.1">
    <property type="nucleotide sequence ID" value="NZ_JAXQPW010000001.1"/>
</dbReference>
<dbReference type="PANTHER" id="PTHR37422:SF13">
    <property type="entry name" value="LIPOPOLYSACCHARIDE BIOSYNTHESIS PROTEIN PA4999-RELATED"/>
    <property type="match status" value="1"/>
</dbReference>
<name>A0ABU5K9M5_9ACTN</name>
<gene>
    <name evidence="2" type="ORF">SFC79_05180</name>
</gene>
<keyword evidence="1" id="KW-0812">Transmembrane</keyword>
<sequence>MDWHARRPRASYDTAQGWWWTALIGATFVWMSNPVVFIPSFYLSLGEAMIWTKIVVVISLLWLRLPRVPWPWLLFLGLCLLSQLWTINDFHTDVSNTVYLQMTALAVIVAANCEPVVVCWGLALGGVSVAFLSLYAYALEVPGASNTPIGGAEIAGIGTNENILAYTLAVSLAATLALGVPRGAGALALWIGALCMQGAGVVAAASGTGYVSVLSIVVAAVLVSAWPRLRNARRRVVLLWTAAIGLVLVVGLLVTTVLLGKELSTFSGRAAFWRAAIESTFDRAPLIGSGWGAVWEHPWDPTPPNDVANDIYVRADYALPHGHNFFVDVLPELGVLGVTIALVMVAYAVREVRRRGLRTDESGRLVLLVLVALLVSGITEPMLTVPLGWWSLTLVVATARQRVVVEAADLEPTSGVGRRRSSRGRRAAIAVR</sequence>
<dbReference type="InterPro" id="IPR051533">
    <property type="entry name" value="WaaL-like"/>
</dbReference>
<accession>A0ABU5K9M5</accession>
<keyword evidence="1" id="KW-1133">Transmembrane helix</keyword>
<feature type="transmembrane region" description="Helical" evidence="1">
    <location>
        <begin position="48"/>
        <end position="65"/>
    </location>
</feature>
<dbReference type="PANTHER" id="PTHR37422">
    <property type="entry name" value="TEICHURONIC ACID BIOSYNTHESIS PROTEIN TUAE"/>
    <property type="match status" value="1"/>
</dbReference>
<organism evidence="2 3">
    <name type="scientific">Nocardioides renjunii</name>
    <dbReference type="NCBI Taxonomy" id="3095075"/>
    <lineage>
        <taxon>Bacteria</taxon>
        <taxon>Bacillati</taxon>
        <taxon>Actinomycetota</taxon>
        <taxon>Actinomycetes</taxon>
        <taxon>Propionibacteriales</taxon>
        <taxon>Nocardioidaceae</taxon>
        <taxon>Nocardioides</taxon>
    </lineage>
</organism>
<proteinExistence type="predicted"/>
<keyword evidence="1" id="KW-0472">Membrane</keyword>
<feature type="transmembrane region" description="Helical" evidence="1">
    <location>
        <begin position="211"/>
        <end position="229"/>
    </location>
</feature>
<feature type="transmembrane region" description="Helical" evidence="1">
    <location>
        <begin position="236"/>
        <end position="259"/>
    </location>
</feature>
<dbReference type="GO" id="GO:0016874">
    <property type="term" value="F:ligase activity"/>
    <property type="evidence" value="ECO:0007669"/>
    <property type="project" value="UniProtKB-KW"/>
</dbReference>
<protein>
    <submittedName>
        <fullName evidence="2">O-antigen ligase family protein</fullName>
    </submittedName>
</protein>
<evidence type="ECO:0000313" key="3">
    <source>
        <dbReference type="Proteomes" id="UP001291999"/>
    </source>
</evidence>
<dbReference type="Proteomes" id="UP001291999">
    <property type="component" value="Unassembled WGS sequence"/>
</dbReference>
<reference evidence="2 3" key="1">
    <citation type="submission" date="2023-11" db="EMBL/GenBank/DDBJ databases">
        <title>Novel species in genus Nocardioides.</title>
        <authorList>
            <person name="Zhou H."/>
        </authorList>
    </citation>
    <scope>NUCLEOTIDE SEQUENCE [LARGE SCALE GENOMIC DNA]</scope>
    <source>
        <strain evidence="2 3">S-58</strain>
    </source>
</reference>
<evidence type="ECO:0000256" key="1">
    <source>
        <dbReference type="SAM" id="Phobius"/>
    </source>
</evidence>